<dbReference type="SUPFAM" id="SSF53955">
    <property type="entry name" value="Lysozyme-like"/>
    <property type="match status" value="1"/>
</dbReference>
<dbReference type="Gene3D" id="1.10.530.10">
    <property type="match status" value="1"/>
</dbReference>
<dbReference type="InterPro" id="IPR023346">
    <property type="entry name" value="Lysozyme-like_dom_sf"/>
</dbReference>
<evidence type="ECO:0000313" key="2">
    <source>
        <dbReference type="Proteomes" id="UP000478090"/>
    </source>
</evidence>
<accession>A0ABW9VQ05</accession>
<keyword evidence="2" id="KW-1185">Reference proteome</keyword>
<dbReference type="Proteomes" id="UP000478090">
    <property type="component" value="Unassembled WGS sequence"/>
</dbReference>
<comment type="caution">
    <text evidence="1">The sequence shown here is derived from an EMBL/GenBank/DDBJ whole genome shotgun (WGS) entry which is preliminary data.</text>
</comment>
<name>A0ABW9VQ05_9BURK</name>
<sequence length="153" mass="16934">MLKNTNVWAFLKAIAEAEGGGYDFMFGAIKGKKNDPWRFTNYSTHPGPGFGGKTTAAGMYQENIETWREMGGQMGLNDFTPETQDLIAVEILRTIRVIDSIQSGDINAALEEASHRWSALPRGKGKTGRYPKQRSVSFEKFESDYKSSGGSVK</sequence>
<dbReference type="EMBL" id="WWCM01000012">
    <property type="protein sequence ID" value="MYM41040.1"/>
    <property type="molecule type" value="Genomic_DNA"/>
</dbReference>
<organism evidence="1 2">
    <name type="scientific">Duganella qianjiadongensis</name>
    <dbReference type="NCBI Taxonomy" id="2692176"/>
    <lineage>
        <taxon>Bacteria</taxon>
        <taxon>Pseudomonadati</taxon>
        <taxon>Pseudomonadota</taxon>
        <taxon>Betaproteobacteria</taxon>
        <taxon>Burkholderiales</taxon>
        <taxon>Oxalobacteraceae</taxon>
        <taxon>Telluria group</taxon>
        <taxon>Duganella</taxon>
    </lineage>
</organism>
<protein>
    <submittedName>
        <fullName evidence="1">Paar repeat-containing protein</fullName>
    </submittedName>
</protein>
<evidence type="ECO:0000313" key="1">
    <source>
        <dbReference type="EMBL" id="MYM41040.1"/>
    </source>
</evidence>
<reference evidence="1 2" key="1">
    <citation type="submission" date="2019-12" db="EMBL/GenBank/DDBJ databases">
        <title>Novel species isolated from a subtropical stream in China.</title>
        <authorList>
            <person name="Lu H."/>
        </authorList>
    </citation>
    <scope>NUCLEOTIDE SEQUENCE [LARGE SCALE GENOMIC DNA]</scope>
    <source>
        <strain evidence="1 2">CY13W</strain>
    </source>
</reference>
<proteinExistence type="predicted"/>
<gene>
    <name evidence="1" type="ORF">GTP27_17065</name>
</gene>